<evidence type="ECO:0000256" key="1">
    <source>
        <dbReference type="ARBA" id="ARBA00005429"/>
    </source>
</evidence>
<dbReference type="GeneTree" id="ENSGT00950000183007"/>
<keyword evidence="4" id="KW-0342">GTP-binding</keyword>
<dbReference type="Ensembl" id="ENSCLAT00000016541.1">
    <property type="protein sequence ID" value="ENSCLAP00000016377.1"/>
    <property type="gene ID" value="ENSCLAG00000011265.1"/>
</dbReference>
<keyword evidence="8" id="KW-1185">Reference proteome</keyword>
<dbReference type="PANTHER" id="PTHR32341:SF15">
    <property type="entry name" value="INTERFERON-GAMMA-INDUCIBLE GTPASE 10-RELATED"/>
    <property type="match status" value="1"/>
</dbReference>
<evidence type="ECO:0000256" key="4">
    <source>
        <dbReference type="ARBA" id="ARBA00023134"/>
    </source>
</evidence>
<name>A0A8C2VQT5_CHILA</name>
<dbReference type="InterPro" id="IPR030385">
    <property type="entry name" value="G_IRG_dom"/>
</dbReference>
<dbReference type="InterPro" id="IPR051515">
    <property type="entry name" value="IRG"/>
</dbReference>
<dbReference type="InterPro" id="IPR027417">
    <property type="entry name" value="P-loop_NTPase"/>
</dbReference>
<dbReference type="PROSITE" id="PS51716">
    <property type="entry name" value="G_IRG"/>
    <property type="match status" value="1"/>
</dbReference>
<dbReference type="FunFam" id="3.40.50.300:FF:000541">
    <property type="entry name" value="Immunity related GTPase M"/>
    <property type="match status" value="1"/>
</dbReference>
<dbReference type="Gene3D" id="3.40.50.300">
    <property type="entry name" value="P-loop containing nucleotide triphosphate hydrolases"/>
    <property type="match status" value="1"/>
</dbReference>
<dbReference type="GO" id="GO:0005789">
    <property type="term" value="C:endoplasmic reticulum membrane"/>
    <property type="evidence" value="ECO:0007669"/>
    <property type="project" value="TreeGrafter"/>
</dbReference>
<comment type="similarity">
    <text evidence="1">Belongs to the TRAFAC class dynamin-like GTPase superfamily. IRG family.</text>
</comment>
<reference evidence="7" key="1">
    <citation type="submission" date="2025-05" db="UniProtKB">
        <authorList>
            <consortium name="Ensembl"/>
        </authorList>
    </citation>
    <scope>IDENTIFICATION</scope>
</reference>
<dbReference type="Proteomes" id="UP000694398">
    <property type="component" value="Unassembled WGS sequence"/>
</dbReference>
<evidence type="ECO:0000256" key="5">
    <source>
        <dbReference type="SAM" id="MobiDB-lite"/>
    </source>
</evidence>
<dbReference type="AlphaFoldDB" id="A0A8C2VQT5"/>
<dbReference type="PANTHER" id="PTHR32341">
    <property type="entry name" value="INTERFERON-INDUCIBLE GTPASE"/>
    <property type="match status" value="1"/>
</dbReference>
<dbReference type="CDD" id="cd04104">
    <property type="entry name" value="p47_IIGP_like"/>
    <property type="match status" value="1"/>
</dbReference>
<evidence type="ECO:0000313" key="7">
    <source>
        <dbReference type="Ensembl" id="ENSCLAP00000016377.1"/>
    </source>
</evidence>
<feature type="domain" description="IRG-type G" evidence="6">
    <location>
        <begin position="70"/>
        <end position="252"/>
    </location>
</feature>
<dbReference type="GO" id="GO:0035458">
    <property type="term" value="P:cellular response to interferon-beta"/>
    <property type="evidence" value="ECO:0007669"/>
    <property type="project" value="TreeGrafter"/>
</dbReference>
<dbReference type="Ensembl" id="ENSCLAT00000016542.1">
    <property type="protein sequence ID" value="ENSCLAP00000016378.1"/>
    <property type="gene ID" value="ENSCLAG00000011265.1"/>
</dbReference>
<evidence type="ECO:0000313" key="8">
    <source>
        <dbReference type="Proteomes" id="UP000694398"/>
    </source>
</evidence>
<dbReference type="GO" id="GO:0005525">
    <property type="term" value="F:GTP binding"/>
    <property type="evidence" value="ECO:0007669"/>
    <property type="project" value="UniProtKB-KW"/>
</dbReference>
<feature type="compositionally biased region" description="Basic and acidic residues" evidence="5">
    <location>
        <begin position="391"/>
        <end position="408"/>
    </location>
</feature>
<evidence type="ECO:0000256" key="3">
    <source>
        <dbReference type="ARBA" id="ARBA00022801"/>
    </source>
</evidence>
<dbReference type="GO" id="GO:0003924">
    <property type="term" value="F:GTPase activity"/>
    <property type="evidence" value="ECO:0007669"/>
    <property type="project" value="TreeGrafter"/>
</dbReference>
<evidence type="ECO:0000259" key="6">
    <source>
        <dbReference type="PROSITE" id="PS51716"/>
    </source>
</evidence>
<sequence length="415" mass="46210">MGQASSSSTASNRETGELASSFDKYFKNVNVTSKLLSEENQDLIQSYLRKGDTQKAASVINAALKDIENAPLSIALTGDSGAGKSTLINALRGMGHEEKDSAATGAVETTMERTEYKHPKFPNVSIWDLPGIGTTNFPPKKYLREVKFAEYDFFLIVSATRFKANDAELAKAITKMNKNFYFVRTKIDNELNSEKRTKPRTFNKEQVLGKIRKECETELEKAKVTDAQIFLVSSLDVSDYDFPQMETTLLKDLPAHKRHIFMLSLPALTEAAIDQKRDSLKQKIWLEALKAGASATVPLMGLFSDSEIKKMEDTLTLYRSSFGLDDESLEKMAEDLHVPLEELKANLQSPRLMLAESELAQVSTVSRENLLLHPWGEVGRESSGVSATSGDLERVSRGRPRGTTEIRQQRRPSCG</sequence>
<evidence type="ECO:0000256" key="2">
    <source>
        <dbReference type="ARBA" id="ARBA00022741"/>
    </source>
</evidence>
<accession>A0A8C2VQT5</accession>
<dbReference type="Pfam" id="PF05049">
    <property type="entry name" value="IIGP"/>
    <property type="match status" value="1"/>
</dbReference>
<keyword evidence="3" id="KW-0378">Hydrolase</keyword>
<dbReference type="InterPro" id="IPR007743">
    <property type="entry name" value="Immunity-related_GTPase-like"/>
</dbReference>
<feature type="region of interest" description="Disordered" evidence="5">
    <location>
        <begin position="380"/>
        <end position="415"/>
    </location>
</feature>
<protein>
    <recommendedName>
        <fullName evidence="6">IRG-type G domain-containing protein</fullName>
    </recommendedName>
</protein>
<dbReference type="GO" id="GO:0045087">
    <property type="term" value="P:innate immune response"/>
    <property type="evidence" value="ECO:0007669"/>
    <property type="project" value="TreeGrafter"/>
</dbReference>
<dbReference type="SUPFAM" id="SSF52540">
    <property type="entry name" value="P-loop containing nucleoside triphosphate hydrolases"/>
    <property type="match status" value="1"/>
</dbReference>
<organism evidence="7 8">
    <name type="scientific">Chinchilla lanigera</name>
    <name type="common">Long-tailed chinchilla</name>
    <name type="synonym">Chinchilla villidera</name>
    <dbReference type="NCBI Taxonomy" id="34839"/>
    <lineage>
        <taxon>Eukaryota</taxon>
        <taxon>Metazoa</taxon>
        <taxon>Chordata</taxon>
        <taxon>Craniata</taxon>
        <taxon>Vertebrata</taxon>
        <taxon>Euteleostomi</taxon>
        <taxon>Mammalia</taxon>
        <taxon>Eutheria</taxon>
        <taxon>Euarchontoglires</taxon>
        <taxon>Glires</taxon>
        <taxon>Rodentia</taxon>
        <taxon>Hystricomorpha</taxon>
        <taxon>Chinchillidae</taxon>
        <taxon>Chinchilla</taxon>
    </lineage>
</organism>
<keyword evidence="2" id="KW-0547">Nucleotide-binding</keyword>
<proteinExistence type="inferred from homology"/>
<dbReference type="GO" id="GO:0000045">
    <property type="term" value="P:autophagosome assembly"/>
    <property type="evidence" value="ECO:0007669"/>
    <property type="project" value="TreeGrafter"/>
</dbReference>